<feature type="domain" description="4Fe-4S ferredoxin-type" evidence="8">
    <location>
        <begin position="393"/>
        <end position="424"/>
    </location>
</feature>
<dbReference type="Pfam" id="PF13375">
    <property type="entry name" value="RnfC_N"/>
    <property type="match status" value="1"/>
</dbReference>
<evidence type="ECO:0000256" key="2">
    <source>
        <dbReference type="ARBA" id="ARBA00022485"/>
    </source>
</evidence>
<dbReference type="InterPro" id="IPR017900">
    <property type="entry name" value="4Fe4S_Fe_S_CS"/>
</dbReference>
<dbReference type="GO" id="GO:0051539">
    <property type="term" value="F:4 iron, 4 sulfur cluster binding"/>
    <property type="evidence" value="ECO:0007669"/>
    <property type="project" value="UniProtKB-KW"/>
</dbReference>
<keyword evidence="5" id="KW-0249">Electron transport</keyword>
<keyword evidence="4" id="KW-0677">Repeat</keyword>
<evidence type="ECO:0000256" key="1">
    <source>
        <dbReference type="ARBA" id="ARBA00022448"/>
    </source>
</evidence>
<evidence type="ECO:0000313" key="10">
    <source>
        <dbReference type="Proteomes" id="UP000229641"/>
    </source>
</evidence>
<dbReference type="InterPro" id="IPR022615">
    <property type="entry name" value="NqrA_C_domain"/>
</dbReference>
<dbReference type="GO" id="GO:0016655">
    <property type="term" value="F:oxidoreductase activity, acting on NAD(P)H, quinone or similar compound as acceptor"/>
    <property type="evidence" value="ECO:0007669"/>
    <property type="project" value="InterPro"/>
</dbReference>
<dbReference type="Pfam" id="PF11973">
    <property type="entry name" value="NQRA_SLBB"/>
    <property type="match status" value="1"/>
</dbReference>
<dbReference type="PROSITE" id="PS51379">
    <property type="entry name" value="4FE4S_FER_2"/>
    <property type="match status" value="2"/>
</dbReference>
<dbReference type="SUPFAM" id="SSF142019">
    <property type="entry name" value="Nqo1 FMN-binding domain-like"/>
    <property type="match status" value="1"/>
</dbReference>
<evidence type="ECO:0000256" key="7">
    <source>
        <dbReference type="ARBA" id="ARBA00023014"/>
    </source>
</evidence>
<proteinExistence type="predicted"/>
<name>A0A2H0LY83_9BACT</name>
<evidence type="ECO:0000256" key="6">
    <source>
        <dbReference type="ARBA" id="ARBA00023004"/>
    </source>
</evidence>
<evidence type="ECO:0000256" key="3">
    <source>
        <dbReference type="ARBA" id="ARBA00022723"/>
    </source>
</evidence>
<dbReference type="GO" id="GO:0046872">
    <property type="term" value="F:metal ion binding"/>
    <property type="evidence" value="ECO:0007669"/>
    <property type="project" value="UniProtKB-KW"/>
</dbReference>
<organism evidence="9 10">
    <name type="scientific">Candidatus Ghiorseimicrobium undicola</name>
    <dbReference type="NCBI Taxonomy" id="1974746"/>
    <lineage>
        <taxon>Bacteria</taxon>
        <taxon>Pseudomonadati</taxon>
        <taxon>Candidatus Omnitrophota</taxon>
        <taxon>Candidatus Ghiorseimicrobium</taxon>
    </lineage>
</organism>
<reference evidence="9 10" key="1">
    <citation type="submission" date="2017-09" db="EMBL/GenBank/DDBJ databases">
        <title>Depth-based differentiation of microbial function through sediment-hosted aquifers and enrichment of novel symbionts in the deep terrestrial subsurface.</title>
        <authorList>
            <person name="Probst A.J."/>
            <person name="Ladd B."/>
            <person name="Jarett J.K."/>
            <person name="Geller-Mcgrath D.E."/>
            <person name="Sieber C.M."/>
            <person name="Emerson J.B."/>
            <person name="Anantharaman K."/>
            <person name="Thomas B.C."/>
            <person name="Malmstrom R."/>
            <person name="Stieglmeier M."/>
            <person name="Klingl A."/>
            <person name="Woyke T."/>
            <person name="Ryan C.M."/>
            <person name="Banfield J.F."/>
        </authorList>
    </citation>
    <scope>NUCLEOTIDE SEQUENCE [LARGE SCALE GENOMIC DNA]</scope>
    <source>
        <strain evidence="9">CG11_big_fil_rev_8_21_14_0_20_42_13</strain>
    </source>
</reference>
<dbReference type="GO" id="GO:0016020">
    <property type="term" value="C:membrane"/>
    <property type="evidence" value="ECO:0007669"/>
    <property type="project" value="InterPro"/>
</dbReference>
<dbReference type="Pfam" id="PF01512">
    <property type="entry name" value="Complex1_51K"/>
    <property type="match status" value="1"/>
</dbReference>
<dbReference type="PANTHER" id="PTHR43034:SF2">
    <property type="entry name" value="ION-TRANSLOCATING OXIDOREDUCTASE COMPLEX SUBUNIT C"/>
    <property type="match status" value="1"/>
</dbReference>
<keyword evidence="7" id="KW-0411">Iron-sulfur</keyword>
<comment type="caution">
    <text evidence="9">The sequence shown here is derived from an EMBL/GenBank/DDBJ whole genome shotgun (WGS) entry which is preliminary data.</text>
</comment>
<dbReference type="AlphaFoldDB" id="A0A2H0LY83"/>
<dbReference type="Proteomes" id="UP000229641">
    <property type="component" value="Unassembled WGS sequence"/>
</dbReference>
<dbReference type="InterPro" id="IPR010208">
    <property type="entry name" value="Ion_transpt_RnfC/RsxC"/>
</dbReference>
<sequence length="499" mass="56010">MKSKQRSFKGGYIFGRFENQPKDIVSEQGMPELAVIPLSQGFGSEAAPLVKKGDKVEAGQIIGRSDSVISSPVHASVSGVVEEIKSVSYFRRDTRMVYIRADKSKKDYRRLDGYAKDWRKLKVEDIERLLYSSGVSSLDREGIPTRFKSSIIAPNDVENIIVHGIGSEPYNISLDVLLSGKKLLNFIEGLRILNVLMPNAKMYLALNGRKIKLAEEICKITTKHAWLKVITLEPKYPQGYDEMLVPTILGKKFPFGYSAANIGVVVLNIQAVISVYEAVCEGKPLIERIIALCGPGLKEALHINTRVGTPLSDILDSRLRQGVKTRVVLNSLLTGEKLTDFFLPVDRTFSQIVALPDNDRREFLSFVRPGLRRQSYSRTFLSSLLPSFDKIADTNVHGEARPCISCNYCDEACPVQIMPHLLYKYVKSNLIDERLMNYQIFHCIECGLCSFVCPSKIPLARHMKEGKDKLVMQGCDKSQCILPYFDLKGIEEYRGAKEA</sequence>
<evidence type="ECO:0000256" key="5">
    <source>
        <dbReference type="ARBA" id="ARBA00022982"/>
    </source>
</evidence>
<dbReference type="EMBL" id="PCWA01000051">
    <property type="protein sequence ID" value="PIQ89351.1"/>
    <property type="molecule type" value="Genomic_DNA"/>
</dbReference>
<dbReference type="InterPro" id="IPR017896">
    <property type="entry name" value="4Fe4S_Fe-S-bd"/>
</dbReference>
<feature type="domain" description="4Fe-4S ferredoxin-type" evidence="8">
    <location>
        <begin position="432"/>
        <end position="463"/>
    </location>
</feature>
<dbReference type="InterPro" id="IPR011538">
    <property type="entry name" value="Nuo51_FMN-bd"/>
</dbReference>
<accession>A0A2H0LY83</accession>
<dbReference type="PANTHER" id="PTHR43034">
    <property type="entry name" value="ION-TRANSLOCATING OXIDOREDUCTASE COMPLEX SUBUNIT C"/>
    <property type="match status" value="1"/>
</dbReference>
<dbReference type="InterPro" id="IPR037225">
    <property type="entry name" value="Nuo51_FMN-bd_sf"/>
</dbReference>
<dbReference type="GO" id="GO:0009055">
    <property type="term" value="F:electron transfer activity"/>
    <property type="evidence" value="ECO:0007669"/>
    <property type="project" value="InterPro"/>
</dbReference>
<keyword evidence="3" id="KW-0479">Metal-binding</keyword>
<keyword evidence="6" id="KW-0408">Iron</keyword>
<dbReference type="Gene3D" id="3.30.70.20">
    <property type="match status" value="1"/>
</dbReference>
<dbReference type="Pfam" id="PF13183">
    <property type="entry name" value="Fer4_8"/>
    <property type="match status" value="1"/>
</dbReference>
<protein>
    <recommendedName>
        <fullName evidence="8">4Fe-4S ferredoxin-type domain-containing protein</fullName>
    </recommendedName>
</protein>
<dbReference type="PROSITE" id="PS00198">
    <property type="entry name" value="4FE4S_FER_1"/>
    <property type="match status" value="1"/>
</dbReference>
<dbReference type="InterPro" id="IPR026902">
    <property type="entry name" value="RnfC_N"/>
</dbReference>
<evidence type="ECO:0000313" key="9">
    <source>
        <dbReference type="EMBL" id="PIQ89351.1"/>
    </source>
</evidence>
<keyword evidence="2" id="KW-0004">4Fe-4S</keyword>
<evidence type="ECO:0000259" key="8">
    <source>
        <dbReference type="PROSITE" id="PS51379"/>
    </source>
</evidence>
<gene>
    <name evidence="9" type="ORF">COV72_03630</name>
</gene>
<evidence type="ECO:0000256" key="4">
    <source>
        <dbReference type="ARBA" id="ARBA00022737"/>
    </source>
</evidence>
<dbReference type="SUPFAM" id="SSF46548">
    <property type="entry name" value="alpha-helical ferredoxin"/>
    <property type="match status" value="1"/>
</dbReference>
<keyword evidence="1" id="KW-0813">Transport</keyword>